<evidence type="ECO:0000313" key="7">
    <source>
        <dbReference type="EMBL" id="MFG6464153.1"/>
    </source>
</evidence>
<evidence type="ECO:0000256" key="1">
    <source>
        <dbReference type="ARBA" id="ARBA00022722"/>
    </source>
</evidence>
<sequence>MLDDDCTYRSSRDCRDGACVIEALMEQTLILRSSGTSPSERLVALKWVVHLVGDVHQPLHAGLAADKGGNGVQLRAFGKGSNLHALWDSGLIDHRLDGMTAHSGLTDHLCRC</sequence>
<evidence type="ECO:0000256" key="3">
    <source>
        <dbReference type="ARBA" id="ARBA00022759"/>
    </source>
</evidence>
<dbReference type="RefSeq" id="WP_394513462.1">
    <property type="nucleotide sequence ID" value="NZ_JBIGHX010000009.1"/>
</dbReference>
<dbReference type="Gene3D" id="1.10.575.10">
    <property type="entry name" value="P1 Nuclease"/>
    <property type="match status" value="1"/>
</dbReference>
<dbReference type="PANTHER" id="PTHR33146:SF26">
    <property type="entry name" value="ENDONUCLEASE 4"/>
    <property type="match status" value="1"/>
</dbReference>
<keyword evidence="6" id="KW-0325">Glycoprotein</keyword>
<dbReference type="InterPro" id="IPR008947">
    <property type="entry name" value="PLipase_C/P1_nuclease_dom_sf"/>
</dbReference>
<dbReference type="SUPFAM" id="SSF48537">
    <property type="entry name" value="Phospholipase C/P1 nuclease"/>
    <property type="match status" value="1"/>
</dbReference>
<accession>A0ABW7GQB9</accession>
<keyword evidence="4" id="KW-0378">Hydrolase</keyword>
<reference evidence="7 8" key="1">
    <citation type="submission" date="2024-08" db="EMBL/GenBank/DDBJ databases">
        <authorList>
            <person name="Lu H."/>
        </authorList>
    </citation>
    <scope>NUCLEOTIDE SEQUENCE [LARGE SCALE GENOMIC DNA]</scope>
    <source>
        <strain evidence="7 8">DXS20W</strain>
    </source>
</reference>
<evidence type="ECO:0000256" key="4">
    <source>
        <dbReference type="ARBA" id="ARBA00022801"/>
    </source>
</evidence>
<keyword evidence="8" id="KW-1185">Reference proteome</keyword>
<keyword evidence="2" id="KW-0479">Metal-binding</keyword>
<dbReference type="InterPro" id="IPR003154">
    <property type="entry name" value="S1/P1nuclease"/>
</dbReference>
<evidence type="ECO:0000313" key="8">
    <source>
        <dbReference type="Proteomes" id="UP001606302"/>
    </source>
</evidence>
<evidence type="ECO:0000256" key="5">
    <source>
        <dbReference type="ARBA" id="ARBA00023157"/>
    </source>
</evidence>
<dbReference type="PANTHER" id="PTHR33146">
    <property type="entry name" value="ENDONUCLEASE 4"/>
    <property type="match status" value="1"/>
</dbReference>
<keyword evidence="1" id="KW-0540">Nuclease</keyword>
<gene>
    <name evidence="7" type="ORF">ACG04Q_21470</name>
</gene>
<dbReference type="Proteomes" id="UP001606302">
    <property type="component" value="Unassembled WGS sequence"/>
</dbReference>
<protein>
    <submittedName>
        <fullName evidence="7">S1/P1 nuclease</fullName>
    </submittedName>
</protein>
<proteinExistence type="predicted"/>
<dbReference type="EMBL" id="JBIGHX010000009">
    <property type="protein sequence ID" value="MFG6464153.1"/>
    <property type="molecule type" value="Genomic_DNA"/>
</dbReference>
<organism evidence="7 8">
    <name type="scientific">Pelomonas lactea</name>
    <dbReference type="NCBI Taxonomy" id="3299030"/>
    <lineage>
        <taxon>Bacteria</taxon>
        <taxon>Pseudomonadati</taxon>
        <taxon>Pseudomonadota</taxon>
        <taxon>Betaproteobacteria</taxon>
        <taxon>Burkholderiales</taxon>
        <taxon>Sphaerotilaceae</taxon>
        <taxon>Roseateles</taxon>
    </lineage>
</organism>
<comment type="caution">
    <text evidence="7">The sequence shown here is derived from an EMBL/GenBank/DDBJ whole genome shotgun (WGS) entry which is preliminary data.</text>
</comment>
<evidence type="ECO:0000256" key="6">
    <source>
        <dbReference type="ARBA" id="ARBA00023180"/>
    </source>
</evidence>
<evidence type="ECO:0000256" key="2">
    <source>
        <dbReference type="ARBA" id="ARBA00022723"/>
    </source>
</evidence>
<name>A0ABW7GQB9_9BURK</name>
<keyword evidence="3" id="KW-0255">Endonuclease</keyword>
<keyword evidence="5" id="KW-1015">Disulfide bond</keyword>
<dbReference type="Pfam" id="PF02265">
    <property type="entry name" value="S1-P1_nuclease"/>
    <property type="match status" value="1"/>
</dbReference>
<dbReference type="CDD" id="cd11010">
    <property type="entry name" value="S1-P1_nuclease"/>
    <property type="match status" value="1"/>
</dbReference>